<evidence type="ECO:0000313" key="2">
    <source>
        <dbReference type="EMBL" id="CAD1821641.1"/>
    </source>
</evidence>
<gene>
    <name evidence="2" type="ORF">CB5_LOCUS4852</name>
</gene>
<accession>A0A6V7NSR8</accession>
<dbReference type="EMBL" id="LR862141">
    <property type="protein sequence ID" value="CAD1821641.1"/>
    <property type="molecule type" value="Genomic_DNA"/>
</dbReference>
<proteinExistence type="predicted"/>
<name>A0A6V7NSR8_ANACO</name>
<sequence>MGRGLYPTSYGYGDQSSPPGTGPREQYSQDLANFSFFSLAAHTGTGLSRQGLVPESNTCAQRFSAAHHAYGNRSLIPGTGPREQNLPSVDLRYLLSWTPTPMHFLGSRHLRLFRSLPPRQLVDSKRSLTLGFR</sequence>
<evidence type="ECO:0000256" key="1">
    <source>
        <dbReference type="SAM" id="MobiDB-lite"/>
    </source>
</evidence>
<dbReference type="AlphaFoldDB" id="A0A6V7NSR8"/>
<reference evidence="2" key="1">
    <citation type="submission" date="2020-07" db="EMBL/GenBank/DDBJ databases">
        <authorList>
            <person name="Lin J."/>
        </authorList>
    </citation>
    <scope>NUCLEOTIDE SEQUENCE</scope>
</reference>
<protein>
    <submittedName>
        <fullName evidence="2">Uncharacterized protein</fullName>
    </submittedName>
</protein>
<feature type="region of interest" description="Disordered" evidence="1">
    <location>
        <begin position="1"/>
        <end position="26"/>
    </location>
</feature>
<organism evidence="2">
    <name type="scientific">Ananas comosus var. bracteatus</name>
    <name type="common">red pineapple</name>
    <dbReference type="NCBI Taxonomy" id="296719"/>
    <lineage>
        <taxon>Eukaryota</taxon>
        <taxon>Viridiplantae</taxon>
        <taxon>Streptophyta</taxon>
        <taxon>Embryophyta</taxon>
        <taxon>Tracheophyta</taxon>
        <taxon>Spermatophyta</taxon>
        <taxon>Magnoliopsida</taxon>
        <taxon>Liliopsida</taxon>
        <taxon>Poales</taxon>
        <taxon>Bromeliaceae</taxon>
        <taxon>Bromelioideae</taxon>
        <taxon>Ananas</taxon>
    </lineage>
</organism>